<dbReference type="Pfam" id="PF00685">
    <property type="entry name" value="Sulfotransfer_1"/>
    <property type="match status" value="1"/>
</dbReference>
<evidence type="ECO:0000259" key="3">
    <source>
        <dbReference type="Pfam" id="PF00685"/>
    </source>
</evidence>
<dbReference type="GO" id="GO:0008146">
    <property type="term" value="F:sulfotransferase activity"/>
    <property type="evidence" value="ECO:0007669"/>
    <property type="project" value="InterPro"/>
</dbReference>
<evidence type="ECO:0000313" key="4">
    <source>
        <dbReference type="EnsemblMetazoa" id="G5606.1:cds"/>
    </source>
</evidence>
<evidence type="ECO:0000313" key="5">
    <source>
        <dbReference type="Proteomes" id="UP000005408"/>
    </source>
</evidence>
<reference evidence="4" key="1">
    <citation type="submission" date="2022-08" db="UniProtKB">
        <authorList>
            <consortium name="EnsemblMetazoa"/>
        </authorList>
    </citation>
    <scope>IDENTIFICATION</scope>
    <source>
        <strain evidence="4">05x7-T-G4-1.051#20</strain>
    </source>
</reference>
<dbReference type="Proteomes" id="UP000005408">
    <property type="component" value="Unassembled WGS sequence"/>
</dbReference>
<proteinExistence type="inferred from homology"/>
<dbReference type="InterPro" id="IPR000863">
    <property type="entry name" value="Sulfotransferase_dom"/>
</dbReference>
<dbReference type="EnsemblMetazoa" id="G5606.1">
    <property type="protein sequence ID" value="G5606.1:cds"/>
    <property type="gene ID" value="G5606"/>
</dbReference>
<dbReference type="Gene3D" id="3.40.50.300">
    <property type="entry name" value="P-loop containing nucleotide triphosphate hydrolases"/>
    <property type="match status" value="1"/>
</dbReference>
<keyword evidence="2" id="KW-0808">Transferase</keyword>
<dbReference type="AlphaFoldDB" id="A0A8W8NCP2"/>
<accession>A0A8W8NCP2</accession>
<organism evidence="4 5">
    <name type="scientific">Magallana gigas</name>
    <name type="common">Pacific oyster</name>
    <name type="synonym">Crassostrea gigas</name>
    <dbReference type="NCBI Taxonomy" id="29159"/>
    <lineage>
        <taxon>Eukaryota</taxon>
        <taxon>Metazoa</taxon>
        <taxon>Spiralia</taxon>
        <taxon>Lophotrochozoa</taxon>
        <taxon>Mollusca</taxon>
        <taxon>Bivalvia</taxon>
        <taxon>Autobranchia</taxon>
        <taxon>Pteriomorphia</taxon>
        <taxon>Ostreida</taxon>
        <taxon>Ostreoidea</taxon>
        <taxon>Ostreidae</taxon>
        <taxon>Magallana</taxon>
    </lineage>
</organism>
<evidence type="ECO:0000256" key="2">
    <source>
        <dbReference type="ARBA" id="ARBA00022679"/>
    </source>
</evidence>
<evidence type="ECO:0000256" key="1">
    <source>
        <dbReference type="ARBA" id="ARBA00005771"/>
    </source>
</evidence>
<dbReference type="InterPro" id="IPR027417">
    <property type="entry name" value="P-loop_NTPase"/>
</dbReference>
<keyword evidence="5" id="KW-1185">Reference proteome</keyword>
<dbReference type="OMA" id="MTHITID"/>
<dbReference type="OrthoDB" id="6341251at2759"/>
<comment type="similarity">
    <text evidence="1">Belongs to the sulfotransferase 1 family.</text>
</comment>
<feature type="domain" description="Sulfotransferase" evidence="3">
    <location>
        <begin position="41"/>
        <end position="269"/>
    </location>
</feature>
<protein>
    <recommendedName>
        <fullName evidence="3">Sulfotransferase domain-containing protein</fullName>
    </recommendedName>
</protein>
<name>A0A8W8NCP2_MAGGI</name>
<dbReference type="SUPFAM" id="SSF52540">
    <property type="entry name" value="P-loop containing nucleoside triphosphate hydrolases"/>
    <property type="match status" value="1"/>
</dbReference>
<dbReference type="PANTHER" id="PTHR11783">
    <property type="entry name" value="SULFOTRANSFERASE SULT"/>
    <property type="match status" value="1"/>
</dbReference>
<sequence length="280" mass="32827">MADANKRGIFFDGIYLPTFKPLLENPEVRLNAIKNLEGRSDDVLITAFPRSGTHWLWEITYMLLSQEDQYTEKTKETAFLEFVDDWSNIEKIPSPRLLNTHVPYRWLPLQHIAKQRKILHVIRNPKDVFVSLFHFQKNFGSTEDWDSFYKSKVIGSGTNYGGWLEYERTFILESKNVHVIFYEDIKLKPTEEIKRLAKFLDVECSDDLIANIAEKCEFDKLKKAHLTVKKTESKVQHYRKGEIGDWKNHFTVAQNEEFDDLFRTKMAGSLLCSKYCPTTS</sequence>